<dbReference type="InterPro" id="IPR036217">
    <property type="entry name" value="MethylDNA_cys_MeTrfase_DNAb"/>
</dbReference>
<evidence type="ECO:0000256" key="9">
    <source>
        <dbReference type="HAMAP-Rule" id="MF_00772"/>
    </source>
</evidence>
<dbReference type="Proteomes" id="UP000315395">
    <property type="component" value="Chromosome"/>
</dbReference>
<accession>A0A516GED0</accession>
<comment type="catalytic activity">
    <reaction evidence="1 9">
        <text>a 4-O-methyl-thymidine in DNA + L-cysteinyl-[protein] = a thymidine in DNA + S-methyl-L-cysteinyl-[protein]</text>
        <dbReference type="Rhea" id="RHEA:53428"/>
        <dbReference type="Rhea" id="RHEA-COMP:10131"/>
        <dbReference type="Rhea" id="RHEA-COMP:10132"/>
        <dbReference type="Rhea" id="RHEA-COMP:13555"/>
        <dbReference type="Rhea" id="RHEA-COMP:13556"/>
        <dbReference type="ChEBI" id="CHEBI:29950"/>
        <dbReference type="ChEBI" id="CHEBI:82612"/>
        <dbReference type="ChEBI" id="CHEBI:137386"/>
        <dbReference type="ChEBI" id="CHEBI:137387"/>
        <dbReference type="EC" id="2.1.1.63"/>
    </reaction>
</comment>
<dbReference type="NCBIfam" id="TIGR00589">
    <property type="entry name" value="ogt"/>
    <property type="match status" value="1"/>
</dbReference>
<evidence type="ECO:0000256" key="3">
    <source>
        <dbReference type="ARBA" id="ARBA00022490"/>
    </source>
</evidence>
<proteinExistence type="inferred from homology"/>
<dbReference type="Pfam" id="PF02870">
    <property type="entry name" value="Methyltransf_1N"/>
    <property type="match status" value="1"/>
</dbReference>
<dbReference type="PANTHER" id="PTHR10815">
    <property type="entry name" value="METHYLATED-DNA--PROTEIN-CYSTEINE METHYLTRANSFERASE"/>
    <property type="match status" value="1"/>
</dbReference>
<evidence type="ECO:0000256" key="1">
    <source>
        <dbReference type="ARBA" id="ARBA00001286"/>
    </source>
</evidence>
<feature type="active site" description="Nucleophile; methyl group acceptor" evidence="9">
    <location>
        <position position="152"/>
    </location>
</feature>
<keyword evidence="4 9" id="KW-0489">Methyltransferase</keyword>
<evidence type="ECO:0000256" key="5">
    <source>
        <dbReference type="ARBA" id="ARBA00022679"/>
    </source>
</evidence>
<dbReference type="EC" id="2.1.1.63" evidence="9"/>
<dbReference type="RefSeq" id="WP_143784604.1">
    <property type="nucleotide sequence ID" value="NZ_CP041616.1"/>
</dbReference>
<dbReference type="GO" id="GO:0005737">
    <property type="term" value="C:cytoplasm"/>
    <property type="evidence" value="ECO:0007669"/>
    <property type="project" value="UniProtKB-SubCell"/>
</dbReference>
<evidence type="ECO:0000256" key="4">
    <source>
        <dbReference type="ARBA" id="ARBA00022603"/>
    </source>
</evidence>
<dbReference type="SUPFAM" id="SSF46767">
    <property type="entry name" value="Methylated DNA-protein cysteine methyltransferase, C-terminal domain"/>
    <property type="match status" value="1"/>
</dbReference>
<name>A0A516GED0_9MICO</name>
<evidence type="ECO:0000256" key="7">
    <source>
        <dbReference type="ARBA" id="ARBA00023204"/>
    </source>
</evidence>
<keyword evidence="5 9" id="KW-0808">Transferase</keyword>
<gene>
    <name evidence="13" type="ORF">FNH13_17400</name>
</gene>
<dbReference type="OrthoDB" id="9802228at2"/>
<keyword evidence="7 9" id="KW-0234">DNA repair</keyword>
<comment type="similarity">
    <text evidence="2 9">Belongs to the MGMT family.</text>
</comment>
<dbReference type="SUPFAM" id="SSF53155">
    <property type="entry name" value="Methylated DNA-protein cysteine methyltransferase domain"/>
    <property type="match status" value="1"/>
</dbReference>
<dbReference type="CDD" id="cd06445">
    <property type="entry name" value="ATase"/>
    <property type="match status" value="1"/>
</dbReference>
<dbReference type="PROSITE" id="PS00374">
    <property type="entry name" value="MGMT"/>
    <property type="match status" value="1"/>
</dbReference>
<evidence type="ECO:0000256" key="2">
    <source>
        <dbReference type="ARBA" id="ARBA00008711"/>
    </source>
</evidence>
<dbReference type="AlphaFoldDB" id="A0A516GED0"/>
<comment type="catalytic activity">
    <reaction evidence="8 9">
        <text>a 6-O-methyl-2'-deoxyguanosine in DNA + L-cysteinyl-[protein] = S-methyl-L-cysteinyl-[protein] + a 2'-deoxyguanosine in DNA</text>
        <dbReference type="Rhea" id="RHEA:24000"/>
        <dbReference type="Rhea" id="RHEA-COMP:10131"/>
        <dbReference type="Rhea" id="RHEA-COMP:10132"/>
        <dbReference type="Rhea" id="RHEA-COMP:11367"/>
        <dbReference type="Rhea" id="RHEA-COMP:11368"/>
        <dbReference type="ChEBI" id="CHEBI:29950"/>
        <dbReference type="ChEBI" id="CHEBI:82612"/>
        <dbReference type="ChEBI" id="CHEBI:85445"/>
        <dbReference type="ChEBI" id="CHEBI:85448"/>
        <dbReference type="EC" id="2.1.1.63"/>
    </reaction>
</comment>
<organism evidence="13 14">
    <name type="scientific">Ornithinimicrobium ciconiae</name>
    <dbReference type="NCBI Taxonomy" id="2594265"/>
    <lineage>
        <taxon>Bacteria</taxon>
        <taxon>Bacillati</taxon>
        <taxon>Actinomycetota</taxon>
        <taxon>Actinomycetes</taxon>
        <taxon>Micrococcales</taxon>
        <taxon>Ornithinimicrobiaceae</taxon>
        <taxon>Ornithinimicrobium</taxon>
    </lineage>
</organism>
<dbReference type="FunFam" id="1.10.10.10:FF:000214">
    <property type="entry name" value="Methylated-DNA--protein-cysteine methyltransferase"/>
    <property type="match status" value="1"/>
</dbReference>
<dbReference type="InterPro" id="IPR023546">
    <property type="entry name" value="MGMT"/>
</dbReference>
<dbReference type="GO" id="GO:0032259">
    <property type="term" value="P:methylation"/>
    <property type="evidence" value="ECO:0007669"/>
    <property type="project" value="UniProtKB-KW"/>
</dbReference>
<feature type="region of interest" description="Disordered" evidence="10">
    <location>
        <begin position="1"/>
        <end position="20"/>
    </location>
</feature>
<dbReference type="InterPro" id="IPR036631">
    <property type="entry name" value="MGMT_N_sf"/>
</dbReference>
<comment type="subcellular location">
    <subcellularLocation>
        <location evidence="9">Cytoplasm</location>
    </subcellularLocation>
</comment>
<dbReference type="InterPro" id="IPR014048">
    <property type="entry name" value="MethylDNA_cys_MeTrfase_DNA-bd"/>
</dbReference>
<dbReference type="EMBL" id="CP041616">
    <property type="protein sequence ID" value="QDO89884.1"/>
    <property type="molecule type" value="Genomic_DNA"/>
</dbReference>
<evidence type="ECO:0000259" key="12">
    <source>
        <dbReference type="Pfam" id="PF02870"/>
    </source>
</evidence>
<protein>
    <recommendedName>
        <fullName evidence="9">Methylated-DNA--protein-cysteine methyltransferase</fullName>
        <ecNumber evidence="9">2.1.1.63</ecNumber>
    </recommendedName>
    <alternativeName>
        <fullName evidence="9">6-O-methylguanine-DNA methyltransferase</fullName>
        <shortName evidence="9">MGMT</shortName>
    </alternativeName>
    <alternativeName>
        <fullName evidence="9">O-6-methylguanine-DNA-alkyltransferase</fullName>
    </alternativeName>
</protein>
<feature type="domain" description="Methylguanine DNA methyltransferase ribonuclease-like" evidence="12">
    <location>
        <begin position="25"/>
        <end position="97"/>
    </location>
</feature>
<keyword evidence="3 9" id="KW-0963">Cytoplasm</keyword>
<feature type="domain" description="Methylated-DNA-[protein]-cysteine S-methyltransferase DNA binding" evidence="11">
    <location>
        <begin position="101"/>
        <end position="180"/>
    </location>
</feature>
<evidence type="ECO:0000256" key="6">
    <source>
        <dbReference type="ARBA" id="ARBA00022763"/>
    </source>
</evidence>
<reference evidence="13 14" key="1">
    <citation type="submission" date="2019-07" db="EMBL/GenBank/DDBJ databases">
        <title>complete genome sequencing of Ornithinimicrobium sp. H23M54.</title>
        <authorList>
            <person name="Bae J.-W."/>
            <person name="Lee S.-Y."/>
        </authorList>
    </citation>
    <scope>NUCLEOTIDE SEQUENCE [LARGE SCALE GENOMIC DNA]</scope>
    <source>
        <strain evidence="13 14">H23M54</strain>
    </source>
</reference>
<dbReference type="GO" id="GO:0003908">
    <property type="term" value="F:methylated-DNA-[protein]-cysteine S-methyltransferase activity"/>
    <property type="evidence" value="ECO:0007669"/>
    <property type="project" value="UniProtKB-UniRule"/>
</dbReference>
<dbReference type="InterPro" id="IPR036388">
    <property type="entry name" value="WH-like_DNA-bd_sf"/>
</dbReference>
<evidence type="ECO:0000313" key="14">
    <source>
        <dbReference type="Proteomes" id="UP000315395"/>
    </source>
</evidence>
<dbReference type="Gene3D" id="3.30.160.70">
    <property type="entry name" value="Methylated DNA-protein cysteine methyltransferase domain"/>
    <property type="match status" value="1"/>
</dbReference>
<comment type="function">
    <text evidence="9">Involved in the cellular defense against the biological effects of O6-methylguanine (O6-MeG) and O4-methylthymine (O4-MeT) in DNA. Repairs the methylated nucleobase in DNA by stoichiometrically transferring the methyl group to a cysteine residue in the enzyme. This is a suicide reaction: the enzyme is irreversibly inactivated.</text>
</comment>
<dbReference type="GO" id="GO:0006307">
    <property type="term" value="P:DNA alkylation repair"/>
    <property type="evidence" value="ECO:0007669"/>
    <property type="project" value="UniProtKB-UniRule"/>
</dbReference>
<evidence type="ECO:0000256" key="8">
    <source>
        <dbReference type="ARBA" id="ARBA00049348"/>
    </source>
</evidence>
<sequence>MTTLPDRGPAARWREPAGPNTHHVVVESPIDEITLVCDGVALTGVYMAVHRHTDRSGWGEWTALDSDSTPQVLGAAASQLAAYFAGELTDFDLPLAPRGTDFQRSVWECLLRIPYGQTRSYGQLAAELGSPGASRAVGLANGRNPLSIIVPCHRVVGSTGKLTGYGGGVERKRWLLGLEEGVGGLSLW</sequence>
<dbReference type="InterPro" id="IPR008332">
    <property type="entry name" value="MethylG_MeTrfase_N"/>
</dbReference>
<keyword evidence="14" id="KW-1185">Reference proteome</keyword>
<keyword evidence="6 9" id="KW-0227">DNA damage</keyword>
<comment type="miscellaneous">
    <text evidence="9">This enzyme catalyzes only one turnover and therefore is not strictly catalytic. According to one definition, an enzyme is a biocatalyst that acts repeatedly and over many reaction cycles.</text>
</comment>
<dbReference type="HAMAP" id="MF_00772">
    <property type="entry name" value="OGT"/>
    <property type="match status" value="1"/>
</dbReference>
<dbReference type="Gene3D" id="1.10.10.10">
    <property type="entry name" value="Winged helix-like DNA-binding domain superfamily/Winged helix DNA-binding domain"/>
    <property type="match status" value="1"/>
</dbReference>
<dbReference type="Pfam" id="PF01035">
    <property type="entry name" value="DNA_binding_1"/>
    <property type="match status" value="1"/>
</dbReference>
<dbReference type="InterPro" id="IPR001497">
    <property type="entry name" value="MethylDNA_cys_MeTrfase_AS"/>
</dbReference>
<dbReference type="PANTHER" id="PTHR10815:SF5">
    <property type="entry name" value="METHYLATED-DNA--PROTEIN-CYSTEINE METHYLTRANSFERASE"/>
    <property type="match status" value="1"/>
</dbReference>
<evidence type="ECO:0000313" key="13">
    <source>
        <dbReference type="EMBL" id="QDO89884.1"/>
    </source>
</evidence>
<evidence type="ECO:0000256" key="10">
    <source>
        <dbReference type="SAM" id="MobiDB-lite"/>
    </source>
</evidence>
<dbReference type="KEGG" id="orz:FNH13_17400"/>
<evidence type="ECO:0000259" key="11">
    <source>
        <dbReference type="Pfam" id="PF01035"/>
    </source>
</evidence>